<feature type="domain" description="SMP-30/Gluconolactonase/LRE-like region" evidence="4">
    <location>
        <begin position="194"/>
        <end position="365"/>
    </location>
</feature>
<evidence type="ECO:0000256" key="1">
    <source>
        <dbReference type="PIRSR" id="PIRSR605511-1"/>
    </source>
</evidence>
<feature type="active site" description="Proton donor/acceptor" evidence="1">
    <location>
        <position position="322"/>
    </location>
</feature>
<keyword evidence="2" id="KW-0862">Zinc</keyword>
<feature type="binding site" evidence="2">
    <location>
        <position position="322"/>
    </location>
    <ligand>
        <name>a divalent metal cation</name>
        <dbReference type="ChEBI" id="CHEBI:60240"/>
    </ligand>
</feature>
<keyword evidence="3" id="KW-0732">Signal</keyword>
<sequence>MRALAVLSGLVCVVLCSSLAENATNIVVIDPKSFAVLPQDYPFRTDPFTQLFNPTNTSTPIFQVFNPSFLDLLGPNPSIHQIASNGSAAFAHEAPVYVPETDEVFFSSNGGSDVTRPGWVSKISLSEAERLLEESGGGDVNVTVTEVSLDDSIQEVNGGTGLFNGDLVFATQGRGSIPPSVALVNPQEPYNSTILLNNFYGRQFNSLNDVKILPGTDMIFFVDDIYGYLSGVRPAPTMFQSQIYRFDPELGTVRAVATDFVEANGLAFDGDGKIAYVTDTGAAGRSLNATGPTTIYAFDVDVKTHTFTNRRIFAYVDAGIPDGVQVDTEGNVWAACWDGVQVFSPDGALLGKVFLNTLSANFIFAPPNRLVILAETKIYLARIAAKGVV</sequence>
<feature type="binding site" evidence="2">
    <location>
        <position position="264"/>
    </location>
    <ligand>
        <name>a divalent metal cation</name>
        <dbReference type="ChEBI" id="CHEBI:60240"/>
    </ligand>
</feature>
<dbReference type="InterPro" id="IPR013658">
    <property type="entry name" value="SGL"/>
</dbReference>
<dbReference type="InterPro" id="IPR052988">
    <property type="entry name" value="Oryzine_lactonohydrolase"/>
</dbReference>
<proteinExistence type="predicted"/>
<keyword evidence="2" id="KW-0479">Metal-binding</keyword>
<evidence type="ECO:0000259" key="4">
    <source>
        <dbReference type="Pfam" id="PF08450"/>
    </source>
</evidence>
<dbReference type="InterPro" id="IPR011042">
    <property type="entry name" value="6-blade_b-propeller_TolB-like"/>
</dbReference>
<dbReference type="AlphaFoldDB" id="A0A8H5FZB6"/>
<dbReference type="OrthoDB" id="423498at2759"/>
<dbReference type="InterPro" id="IPR005511">
    <property type="entry name" value="SMP-30"/>
</dbReference>
<protein>
    <recommendedName>
        <fullName evidence="4">SMP-30/Gluconolactonase/LRE-like region domain-containing protein</fullName>
    </recommendedName>
</protein>
<dbReference type="SUPFAM" id="SSF63829">
    <property type="entry name" value="Calcium-dependent phosphotriesterase"/>
    <property type="match status" value="1"/>
</dbReference>
<dbReference type="EMBL" id="JAACJO010000009">
    <property type="protein sequence ID" value="KAF5354297.1"/>
    <property type="molecule type" value="Genomic_DNA"/>
</dbReference>
<dbReference type="Proteomes" id="UP000559027">
    <property type="component" value="Unassembled WGS sequence"/>
</dbReference>
<accession>A0A8H5FZB6</accession>
<dbReference type="PRINTS" id="PR01790">
    <property type="entry name" value="SMP30FAMILY"/>
</dbReference>
<organism evidence="5 6">
    <name type="scientific">Leucocoprinus leucothites</name>
    <dbReference type="NCBI Taxonomy" id="201217"/>
    <lineage>
        <taxon>Eukaryota</taxon>
        <taxon>Fungi</taxon>
        <taxon>Dikarya</taxon>
        <taxon>Basidiomycota</taxon>
        <taxon>Agaricomycotina</taxon>
        <taxon>Agaricomycetes</taxon>
        <taxon>Agaricomycetidae</taxon>
        <taxon>Agaricales</taxon>
        <taxon>Agaricineae</taxon>
        <taxon>Agaricaceae</taxon>
        <taxon>Leucocoprinus</taxon>
    </lineage>
</organism>
<dbReference type="GO" id="GO:0046872">
    <property type="term" value="F:metal ion binding"/>
    <property type="evidence" value="ECO:0007669"/>
    <property type="project" value="UniProtKB-KW"/>
</dbReference>
<feature type="chain" id="PRO_5034673499" description="SMP-30/Gluconolactonase/LRE-like region domain-containing protein" evidence="3">
    <location>
        <begin position="17"/>
        <end position="389"/>
    </location>
</feature>
<gene>
    <name evidence="5" type="ORF">D9756_007199</name>
</gene>
<comment type="cofactor">
    <cofactor evidence="2">
        <name>Zn(2+)</name>
        <dbReference type="ChEBI" id="CHEBI:29105"/>
    </cofactor>
    <text evidence="2">Binds 1 divalent metal cation per subunit.</text>
</comment>
<dbReference type="PANTHER" id="PTHR47064:SF2">
    <property type="entry name" value="SMP-30_GLUCONOLACTONASE_LRE-LIKE REGION DOMAIN-CONTAINING PROTEIN-RELATED"/>
    <property type="match status" value="1"/>
</dbReference>
<name>A0A8H5FZB6_9AGAR</name>
<dbReference type="PANTHER" id="PTHR47064">
    <property type="entry name" value="PUTATIVE (AFU_ORTHOLOGUE AFUA_1G08990)-RELATED"/>
    <property type="match status" value="1"/>
</dbReference>
<evidence type="ECO:0000256" key="2">
    <source>
        <dbReference type="PIRSR" id="PIRSR605511-2"/>
    </source>
</evidence>
<reference evidence="5 6" key="1">
    <citation type="journal article" date="2020" name="ISME J.">
        <title>Uncovering the hidden diversity of litter-decomposition mechanisms in mushroom-forming fungi.</title>
        <authorList>
            <person name="Floudas D."/>
            <person name="Bentzer J."/>
            <person name="Ahren D."/>
            <person name="Johansson T."/>
            <person name="Persson P."/>
            <person name="Tunlid A."/>
        </authorList>
    </citation>
    <scope>NUCLEOTIDE SEQUENCE [LARGE SCALE GENOMIC DNA]</scope>
    <source>
        <strain evidence="5 6">CBS 146.42</strain>
    </source>
</reference>
<comment type="caution">
    <text evidence="5">The sequence shown here is derived from an EMBL/GenBank/DDBJ whole genome shotgun (WGS) entry which is preliminary data.</text>
</comment>
<feature type="signal peptide" evidence="3">
    <location>
        <begin position="1"/>
        <end position="16"/>
    </location>
</feature>
<dbReference type="Pfam" id="PF08450">
    <property type="entry name" value="SGL"/>
    <property type="match status" value="1"/>
</dbReference>
<evidence type="ECO:0000256" key="3">
    <source>
        <dbReference type="SAM" id="SignalP"/>
    </source>
</evidence>
<evidence type="ECO:0000313" key="6">
    <source>
        <dbReference type="Proteomes" id="UP000559027"/>
    </source>
</evidence>
<evidence type="ECO:0000313" key="5">
    <source>
        <dbReference type="EMBL" id="KAF5354297.1"/>
    </source>
</evidence>
<dbReference type="Gene3D" id="2.120.10.30">
    <property type="entry name" value="TolB, C-terminal domain"/>
    <property type="match status" value="1"/>
</dbReference>
<keyword evidence="6" id="KW-1185">Reference proteome</keyword>